<evidence type="ECO:0000256" key="1">
    <source>
        <dbReference type="SAM" id="MobiDB-lite"/>
    </source>
</evidence>
<keyword evidence="4" id="KW-1185">Reference proteome</keyword>
<feature type="compositionally biased region" description="Basic and acidic residues" evidence="1">
    <location>
        <begin position="10"/>
        <end position="22"/>
    </location>
</feature>
<evidence type="ECO:0000256" key="2">
    <source>
        <dbReference type="SAM" id="Phobius"/>
    </source>
</evidence>
<reference evidence="3 4" key="1">
    <citation type="submission" date="2019-03" db="EMBL/GenBank/DDBJ databases">
        <title>Genomic Encyclopedia of Type Strains, Phase IV (KMG-IV): sequencing the most valuable type-strain genomes for metagenomic binning, comparative biology and taxonomic classification.</title>
        <authorList>
            <person name="Goeker M."/>
        </authorList>
    </citation>
    <scope>NUCLEOTIDE SEQUENCE [LARGE SCALE GENOMIC DNA]</scope>
    <source>
        <strain evidence="3 4">DSM 45775</strain>
    </source>
</reference>
<gene>
    <name evidence="3" type="ORF">EV188_101885</name>
</gene>
<keyword evidence="2" id="KW-0472">Membrane</keyword>
<dbReference type="Proteomes" id="UP000295705">
    <property type="component" value="Unassembled WGS sequence"/>
</dbReference>
<comment type="caution">
    <text evidence="3">The sequence shown here is derived from an EMBL/GenBank/DDBJ whole genome shotgun (WGS) entry which is preliminary data.</text>
</comment>
<evidence type="ECO:0000313" key="3">
    <source>
        <dbReference type="EMBL" id="TDQ65633.1"/>
    </source>
</evidence>
<keyword evidence="2" id="KW-0812">Transmembrane</keyword>
<name>A0A4R6VNP5_9PSEU</name>
<protein>
    <submittedName>
        <fullName evidence="3">Uncharacterized protein</fullName>
    </submittedName>
</protein>
<organism evidence="3 4">
    <name type="scientific">Actinomycetospora succinea</name>
    <dbReference type="NCBI Taxonomy" id="663603"/>
    <lineage>
        <taxon>Bacteria</taxon>
        <taxon>Bacillati</taxon>
        <taxon>Actinomycetota</taxon>
        <taxon>Actinomycetes</taxon>
        <taxon>Pseudonocardiales</taxon>
        <taxon>Pseudonocardiaceae</taxon>
        <taxon>Actinomycetospora</taxon>
    </lineage>
</organism>
<dbReference type="EMBL" id="SNYO01000001">
    <property type="protein sequence ID" value="TDQ65633.1"/>
    <property type="molecule type" value="Genomic_DNA"/>
</dbReference>
<keyword evidence="2" id="KW-1133">Transmembrane helix</keyword>
<feature type="transmembrane region" description="Helical" evidence="2">
    <location>
        <begin position="31"/>
        <end position="48"/>
    </location>
</feature>
<dbReference type="AlphaFoldDB" id="A0A4R6VNP5"/>
<proteinExistence type="predicted"/>
<accession>A0A4R6VNP5</accession>
<evidence type="ECO:0000313" key="4">
    <source>
        <dbReference type="Proteomes" id="UP000295705"/>
    </source>
</evidence>
<sequence length="292" mass="29795">MSPSVARQAAARDEAARQAAKADRKRRRRRVLLIFLIALAAVAAVWIVPRLIALALAIVTALGGGSAAVPASAVETPVAAASAAGAAPAPAAPAPRQELPRGGTTIAPDHRVVVLRATPGVSTEETADRVESTATAFRTTDREALPALELPVADAAASGAAWQQLALTRAHRQLLVLAVPTGPTGVVEAVEPWERLLREPDVGLALDAATPLPPEELGAATRWLADVVRAANLPQKLLVVPGAATGAPPEIALVATGDATPPALRGTVVPTGGPSAREILAAEPAPDVVLYR</sequence>
<feature type="region of interest" description="Disordered" evidence="1">
    <location>
        <begin position="1"/>
        <end position="22"/>
    </location>
</feature>